<dbReference type="RefSeq" id="WP_307205203.1">
    <property type="nucleotide sequence ID" value="NZ_JAUSSU010000006.1"/>
</dbReference>
<keyword evidence="2" id="KW-0645">Protease</keyword>
<evidence type="ECO:0000256" key="5">
    <source>
        <dbReference type="SAM" id="MobiDB-lite"/>
    </source>
</evidence>
<dbReference type="SMART" id="SM00287">
    <property type="entry name" value="SH3b"/>
    <property type="match status" value="2"/>
</dbReference>
<dbReference type="SUPFAM" id="SSF54001">
    <property type="entry name" value="Cysteine proteinases"/>
    <property type="match status" value="1"/>
</dbReference>
<sequence>MKKKIIVLSLALSLSATGVAFGAASSTKADAIAKYNKYINADSYVKDELYNVADFRAKYAGQSGTLAYKVVERAIWYMEHGYLVYGHGSKAYGKYGYEDCSGFTSLVYGDFGYSLTETSRNYDSVGTKVTGVGKKKVNGKWQLTGIENLRIGDLLTWQTTDHIMHVAIYMGTNRNGQPVVIGTRGDGNPTALGTIDGWSYWWGENFHSARRVLPDAAFTGMAGKTEQAPVIPKSYILPPQKPIPKWDSPIVQQPDPTPQPPEIVNPGEEQSDKQYVATKKGWVSLKASASSSSSTVGRLELGQKAELVKKVNSYWYQVKVDGKLVYITTSSTYTQVIGGSTSGGSAPQAEKKDYVTTVKGWVSLKASASSSSATVGRLELGQKAELVKKANSYWYEVKVDGKSVYITTSSTYTKVINE</sequence>
<keyword evidence="3 8" id="KW-0378">Hydrolase</keyword>
<dbReference type="GO" id="GO:0016787">
    <property type="term" value="F:hydrolase activity"/>
    <property type="evidence" value="ECO:0007669"/>
    <property type="project" value="UniProtKB-KW"/>
</dbReference>
<dbReference type="PROSITE" id="PS51935">
    <property type="entry name" value="NLPC_P60"/>
    <property type="match status" value="1"/>
</dbReference>
<dbReference type="EMBL" id="JAUSSU010000006">
    <property type="protein sequence ID" value="MDQ0113933.1"/>
    <property type="molecule type" value="Genomic_DNA"/>
</dbReference>
<evidence type="ECO:0000256" key="6">
    <source>
        <dbReference type="SAM" id="SignalP"/>
    </source>
</evidence>
<evidence type="ECO:0000256" key="1">
    <source>
        <dbReference type="ARBA" id="ARBA00007074"/>
    </source>
</evidence>
<dbReference type="InterPro" id="IPR038765">
    <property type="entry name" value="Papain-like_cys_pep_sf"/>
</dbReference>
<dbReference type="Gene3D" id="3.90.1720.10">
    <property type="entry name" value="endopeptidase domain like (from Nostoc punctiforme)"/>
    <property type="match status" value="1"/>
</dbReference>
<evidence type="ECO:0000256" key="4">
    <source>
        <dbReference type="ARBA" id="ARBA00022807"/>
    </source>
</evidence>
<proteinExistence type="inferred from homology"/>
<dbReference type="InterPro" id="IPR003646">
    <property type="entry name" value="SH3-like_bac-type"/>
</dbReference>
<name>A0ABT9U4L7_PAEHA</name>
<feature type="domain" description="NlpC/P60" evidence="7">
    <location>
        <begin position="64"/>
        <end position="213"/>
    </location>
</feature>
<feature type="chain" id="PRO_5046824267" evidence="6">
    <location>
        <begin position="23"/>
        <end position="418"/>
    </location>
</feature>
<comment type="caution">
    <text evidence="8">The sequence shown here is derived from an EMBL/GenBank/DDBJ whole genome shotgun (WGS) entry which is preliminary data.</text>
</comment>
<accession>A0ABT9U4L7</accession>
<feature type="region of interest" description="Disordered" evidence="5">
    <location>
        <begin position="246"/>
        <end position="271"/>
    </location>
</feature>
<evidence type="ECO:0000313" key="9">
    <source>
        <dbReference type="Proteomes" id="UP001229346"/>
    </source>
</evidence>
<dbReference type="InterPro" id="IPR000064">
    <property type="entry name" value="NLP_P60_dom"/>
</dbReference>
<keyword evidence="6" id="KW-0732">Signal</keyword>
<evidence type="ECO:0000256" key="2">
    <source>
        <dbReference type="ARBA" id="ARBA00022670"/>
    </source>
</evidence>
<gene>
    <name evidence="8" type="ORF">J2T15_003376</name>
</gene>
<evidence type="ECO:0000256" key="3">
    <source>
        <dbReference type="ARBA" id="ARBA00022801"/>
    </source>
</evidence>
<feature type="signal peptide" evidence="6">
    <location>
        <begin position="1"/>
        <end position="22"/>
    </location>
</feature>
<evidence type="ECO:0000313" key="8">
    <source>
        <dbReference type="EMBL" id="MDQ0113933.1"/>
    </source>
</evidence>
<protein>
    <submittedName>
        <fullName evidence="8">Cell wall-associated NlpC family hydrolase</fullName>
    </submittedName>
</protein>
<dbReference type="Proteomes" id="UP001229346">
    <property type="component" value="Unassembled WGS sequence"/>
</dbReference>
<evidence type="ECO:0000259" key="7">
    <source>
        <dbReference type="PROSITE" id="PS51935"/>
    </source>
</evidence>
<reference evidence="8 9" key="1">
    <citation type="submission" date="2023-07" db="EMBL/GenBank/DDBJ databases">
        <title>Sorghum-associated microbial communities from plants grown in Nebraska, USA.</title>
        <authorList>
            <person name="Schachtman D."/>
        </authorList>
    </citation>
    <scope>NUCLEOTIDE SEQUENCE [LARGE SCALE GENOMIC DNA]</scope>
    <source>
        <strain evidence="8 9">CC482</strain>
    </source>
</reference>
<keyword evidence="9" id="KW-1185">Reference proteome</keyword>
<comment type="similarity">
    <text evidence="1">Belongs to the peptidase C40 family.</text>
</comment>
<organism evidence="8 9">
    <name type="scientific">Paenibacillus harenae</name>
    <dbReference type="NCBI Taxonomy" id="306543"/>
    <lineage>
        <taxon>Bacteria</taxon>
        <taxon>Bacillati</taxon>
        <taxon>Bacillota</taxon>
        <taxon>Bacilli</taxon>
        <taxon>Bacillales</taxon>
        <taxon>Paenibacillaceae</taxon>
        <taxon>Paenibacillus</taxon>
    </lineage>
</organism>
<keyword evidence="4" id="KW-0788">Thiol protease</keyword>
<dbReference type="Pfam" id="PF00877">
    <property type="entry name" value="NLPC_P60"/>
    <property type="match status" value="1"/>
</dbReference>
<dbReference type="Gene3D" id="2.30.30.40">
    <property type="entry name" value="SH3 Domains"/>
    <property type="match status" value="2"/>
</dbReference>